<feature type="domain" description="AAA+ ATPase" evidence="1">
    <location>
        <begin position="190"/>
        <end position="574"/>
    </location>
</feature>
<organism evidence="2 3">
    <name type="scientific">Sphingomonas suaedae</name>
    <dbReference type="NCBI Taxonomy" id="2599297"/>
    <lineage>
        <taxon>Bacteria</taxon>
        <taxon>Pseudomonadati</taxon>
        <taxon>Pseudomonadota</taxon>
        <taxon>Alphaproteobacteria</taxon>
        <taxon>Sphingomonadales</taxon>
        <taxon>Sphingomonadaceae</taxon>
        <taxon>Sphingomonas</taxon>
    </lineage>
</organism>
<dbReference type="InterPro" id="IPR015947">
    <property type="entry name" value="PUA-like_sf"/>
</dbReference>
<evidence type="ECO:0000313" key="2">
    <source>
        <dbReference type="EMBL" id="QDX28259.1"/>
    </source>
</evidence>
<dbReference type="SMART" id="SM00382">
    <property type="entry name" value="AAA"/>
    <property type="match status" value="1"/>
</dbReference>
<evidence type="ECO:0000259" key="1">
    <source>
        <dbReference type="SMART" id="SM00382"/>
    </source>
</evidence>
<dbReference type="PANTHER" id="PTHR37291">
    <property type="entry name" value="5-METHYLCYTOSINE-SPECIFIC RESTRICTION ENZYME B"/>
    <property type="match status" value="1"/>
</dbReference>
<dbReference type="InterPro" id="IPR052934">
    <property type="entry name" value="Methyl-DNA_Rec/Restrict_Enz"/>
</dbReference>
<dbReference type="Proteomes" id="UP000318055">
    <property type="component" value="Chromosome"/>
</dbReference>
<accession>A0A518RLE3</accession>
<dbReference type="PANTHER" id="PTHR37291:SF1">
    <property type="entry name" value="TYPE IV METHYL-DIRECTED RESTRICTION ENZYME ECOKMCRB SUBUNIT"/>
    <property type="match status" value="1"/>
</dbReference>
<protein>
    <submittedName>
        <fullName evidence="2">AAA family ATPase</fullName>
    </submittedName>
</protein>
<dbReference type="GO" id="GO:0016887">
    <property type="term" value="F:ATP hydrolysis activity"/>
    <property type="evidence" value="ECO:0007669"/>
    <property type="project" value="InterPro"/>
</dbReference>
<dbReference type="EMBL" id="CP042239">
    <property type="protein sequence ID" value="QDX28259.1"/>
    <property type="molecule type" value="Genomic_DNA"/>
</dbReference>
<dbReference type="InterPro" id="IPR003593">
    <property type="entry name" value="AAA+_ATPase"/>
</dbReference>
<dbReference type="OrthoDB" id="9781481at2"/>
<dbReference type="Gene3D" id="3.40.50.300">
    <property type="entry name" value="P-loop containing nucleotide triphosphate hydrolases"/>
    <property type="match status" value="2"/>
</dbReference>
<dbReference type="InterPro" id="IPR027417">
    <property type="entry name" value="P-loop_NTPase"/>
</dbReference>
<name>A0A518RLE3_9SPHN</name>
<dbReference type="Pfam" id="PF07728">
    <property type="entry name" value="AAA_5"/>
    <property type="match status" value="1"/>
</dbReference>
<dbReference type="SUPFAM" id="SSF52540">
    <property type="entry name" value="P-loop containing nucleoside triphosphate hydrolases"/>
    <property type="match status" value="1"/>
</dbReference>
<sequence length="713" mass="79074">MPYADIRVLATLFQALARPSEAIAVNHTRFYHLGLALWGKSIFGNNPLTAAEYEAVLDLSDSLFDAMEQWGWAPRDLWDAQGFVWVTCKEKPDMDGGRDADRVRDHALKTYIEPARARGDDRVSIRCGDVHSALGLSAAHANVCQALRGQKFQKMAGTGVPTYTGPDNSSTTTFTYELGGASLERTDGPAPTNLILYGPPGTGKTYATAAEAVKLCDGEAPDGRAALMARYRELETEKRIVFVTFHQNYDYETFVEGLRPETGASDAEGASAGFRLEPRPGIFREICALAEQARTRSAPSSGSISYDFSGRRFWKMGQGAIGSEDDVYDAAIANNYIALGWGGSIDWSPERFASFDAIKAEWLEQNPDDPTPSNWTQTWPFRSEMKVGDIVIVPYGNTAFRAIAEVTGEYRYEPSAEGYYAHRRDVRWLLTLDEPLPLDTIVEGNFTMRTLYALAKKRVNLPALGRLIAGDSDTPAETGSVATPEQFVLVIDEINRANISKVFGELITLIERDKRLGMGNALTLTLPYSKKRDFGVPANLHIIGTMNTADRSIALLDTALRRRFRFKELAPDETLLPQSSEGIPLRQVLRTINDRIEYLIDREHRVGHAFFIGCEDKDAVDAVMRDKVIPLLQEYFFEDWSRVAAVLGEPKGKGGGFLDCRKIKDPTGEGGEDRESWSVRKTFELDAYRRLVGKPVEDVPAEADELDGAEDEA</sequence>
<evidence type="ECO:0000313" key="3">
    <source>
        <dbReference type="Proteomes" id="UP000318055"/>
    </source>
</evidence>
<dbReference type="SUPFAM" id="SSF88697">
    <property type="entry name" value="PUA domain-like"/>
    <property type="match status" value="1"/>
</dbReference>
<proteinExistence type="predicted"/>
<reference evidence="2 3" key="1">
    <citation type="submission" date="2019-07" db="EMBL/GenBank/DDBJ databases">
        <title>Sphingomonas alkalisoli sp. nov., isolated from rhizosphere soil of Suaedae salsa.</title>
        <authorList>
            <person name="Zhang H."/>
            <person name="Xu L."/>
            <person name="Zhang J.-X."/>
            <person name="Sun J.-Q."/>
        </authorList>
    </citation>
    <scope>NUCLEOTIDE SEQUENCE [LARGE SCALE GENOMIC DNA]</scope>
    <source>
        <strain evidence="2 3">XS-10</strain>
    </source>
</reference>
<dbReference type="GO" id="GO:0005524">
    <property type="term" value="F:ATP binding"/>
    <property type="evidence" value="ECO:0007669"/>
    <property type="project" value="InterPro"/>
</dbReference>
<dbReference type="KEGG" id="ssua:FPZ54_12520"/>
<gene>
    <name evidence="2" type="ORF">FPZ54_12520</name>
</gene>
<dbReference type="REBASE" id="356694">
    <property type="entry name" value="SspXS10McrBCP"/>
</dbReference>
<dbReference type="AlphaFoldDB" id="A0A518RLE3"/>
<keyword evidence="3" id="KW-1185">Reference proteome</keyword>
<dbReference type="InterPro" id="IPR011704">
    <property type="entry name" value="ATPase_dyneun-rel_AAA"/>
</dbReference>